<evidence type="ECO:0000256" key="5">
    <source>
        <dbReference type="ARBA" id="ARBA00022723"/>
    </source>
</evidence>
<keyword evidence="8" id="KW-0812">Transmembrane</keyword>
<comment type="similarity">
    <text evidence="4">Belongs to the CDIP1/LITAF family.</text>
</comment>
<dbReference type="AlphaFoldDB" id="A0A2W1BQ61"/>
<evidence type="ECO:0000256" key="4">
    <source>
        <dbReference type="ARBA" id="ARBA00005975"/>
    </source>
</evidence>
<sequence length="114" mass="12650">MSYPANPPPYSATEPVQVIQLQPIAVRPDLGSTTVIVGQPPLDSVPSLVVCRSCHYQVLTTARARPTSQTHLWALCLLVFGCWPCIWIPYCTPSCMRVDHYCPNCNAYLGKYPN</sequence>
<evidence type="ECO:0000256" key="6">
    <source>
        <dbReference type="ARBA" id="ARBA00022833"/>
    </source>
</evidence>
<dbReference type="InterPro" id="IPR037519">
    <property type="entry name" value="LITAF_fam"/>
</dbReference>
<evidence type="ECO:0000256" key="1">
    <source>
        <dbReference type="ARBA" id="ARBA00004414"/>
    </source>
</evidence>
<gene>
    <name evidence="10" type="primary">HaOG205671</name>
    <name evidence="10" type="ORF">B5X24_HaOG205671</name>
</gene>
<dbReference type="OrthoDB" id="5599753at2759"/>
<evidence type="ECO:0000259" key="9">
    <source>
        <dbReference type="PROSITE" id="PS51837"/>
    </source>
</evidence>
<evidence type="ECO:0000313" key="11">
    <source>
        <dbReference type="Proteomes" id="UP000249218"/>
    </source>
</evidence>
<organism evidence="10 11">
    <name type="scientific">Helicoverpa armigera</name>
    <name type="common">Cotton bollworm</name>
    <name type="synonym">Heliothis armigera</name>
    <dbReference type="NCBI Taxonomy" id="29058"/>
    <lineage>
        <taxon>Eukaryota</taxon>
        <taxon>Metazoa</taxon>
        <taxon>Ecdysozoa</taxon>
        <taxon>Arthropoda</taxon>
        <taxon>Hexapoda</taxon>
        <taxon>Insecta</taxon>
        <taxon>Pterygota</taxon>
        <taxon>Neoptera</taxon>
        <taxon>Endopterygota</taxon>
        <taxon>Lepidoptera</taxon>
        <taxon>Glossata</taxon>
        <taxon>Ditrysia</taxon>
        <taxon>Noctuoidea</taxon>
        <taxon>Noctuidae</taxon>
        <taxon>Heliothinae</taxon>
        <taxon>Helicoverpa</taxon>
    </lineage>
</organism>
<dbReference type="Pfam" id="PF10601">
    <property type="entry name" value="zf-LITAF-like"/>
    <property type="match status" value="1"/>
</dbReference>
<keyword evidence="11" id="KW-1185">Reference proteome</keyword>
<evidence type="ECO:0000256" key="8">
    <source>
        <dbReference type="SAM" id="Phobius"/>
    </source>
</evidence>
<accession>A0A2W1BQ61</accession>
<keyword evidence="8" id="KW-1133">Transmembrane helix</keyword>
<reference evidence="10 11" key="1">
    <citation type="journal article" date="2017" name="BMC Biol.">
        <title>Genomic innovations, transcriptional plasticity and gene loss underlying the evolution and divergence of two highly polyphagous and invasive Helicoverpa pest species.</title>
        <authorList>
            <person name="Pearce S.L."/>
            <person name="Clarke D.F."/>
            <person name="East P.D."/>
            <person name="Elfekih S."/>
            <person name="Gordon K.H."/>
            <person name="Jermiin L.S."/>
            <person name="McGaughran A."/>
            <person name="Oakeshott J.G."/>
            <person name="Papanikolaou A."/>
            <person name="Perera O.P."/>
            <person name="Rane R.V."/>
            <person name="Richards S."/>
            <person name="Tay W.T."/>
            <person name="Walsh T.K."/>
            <person name="Anderson A."/>
            <person name="Anderson C.J."/>
            <person name="Asgari S."/>
            <person name="Board P.G."/>
            <person name="Bretschneider A."/>
            <person name="Campbell P.M."/>
            <person name="Chertemps T."/>
            <person name="Christeller J.T."/>
            <person name="Coppin C.W."/>
            <person name="Downes S.J."/>
            <person name="Duan G."/>
            <person name="Farnsworth C.A."/>
            <person name="Good R.T."/>
            <person name="Han L.B."/>
            <person name="Han Y.C."/>
            <person name="Hatje K."/>
            <person name="Horne I."/>
            <person name="Huang Y.P."/>
            <person name="Hughes D.S."/>
            <person name="Jacquin-Joly E."/>
            <person name="James W."/>
            <person name="Jhangiani S."/>
            <person name="Kollmar M."/>
            <person name="Kuwar S.S."/>
            <person name="Li S."/>
            <person name="Liu N.Y."/>
            <person name="Maibeche M.T."/>
            <person name="Miller J.R."/>
            <person name="Montagne N."/>
            <person name="Perry T."/>
            <person name="Qu J."/>
            <person name="Song S.V."/>
            <person name="Sutton G.G."/>
            <person name="Vogel H."/>
            <person name="Walenz B.P."/>
            <person name="Xu W."/>
            <person name="Zhang H.J."/>
            <person name="Zou Z."/>
            <person name="Batterham P."/>
            <person name="Edwards O.R."/>
            <person name="Feyereisen R."/>
            <person name="Gibbs R.A."/>
            <person name="Heckel D.G."/>
            <person name="McGrath A."/>
            <person name="Robin C."/>
            <person name="Scherer S.E."/>
            <person name="Worley K.C."/>
            <person name="Wu Y.D."/>
        </authorList>
    </citation>
    <scope>NUCLEOTIDE SEQUENCE [LARGE SCALE GENOMIC DNA]</scope>
    <source>
        <strain evidence="10">Harm_GR_Male_#8</strain>
        <tissue evidence="10">Whole organism</tissue>
    </source>
</reference>
<dbReference type="GO" id="GO:0031902">
    <property type="term" value="C:late endosome membrane"/>
    <property type="evidence" value="ECO:0007669"/>
    <property type="project" value="UniProtKB-SubCell"/>
</dbReference>
<dbReference type="SMART" id="SM00714">
    <property type="entry name" value="LITAF"/>
    <property type="match status" value="1"/>
</dbReference>
<feature type="domain" description="LITAF" evidence="9">
    <location>
        <begin position="31"/>
        <end position="114"/>
    </location>
</feature>
<dbReference type="PANTHER" id="PTHR23292">
    <property type="entry name" value="LIPOPOLYSACCHARIDE-INDUCED TUMOR NECROSIS FACTOR-ALPHA FACTOR"/>
    <property type="match status" value="1"/>
</dbReference>
<proteinExistence type="inferred from homology"/>
<keyword evidence="6" id="KW-0862">Zinc</keyword>
<dbReference type="GO" id="GO:0008270">
    <property type="term" value="F:zinc ion binding"/>
    <property type="evidence" value="ECO:0007669"/>
    <property type="project" value="TreeGrafter"/>
</dbReference>
<comment type="subcellular location">
    <subcellularLocation>
        <location evidence="2">Endosome membrane</location>
        <topology evidence="2">Peripheral membrane protein</topology>
    </subcellularLocation>
    <subcellularLocation>
        <location evidence="1">Late endosome membrane</location>
    </subcellularLocation>
    <subcellularLocation>
        <location evidence="3">Lysosome membrane</location>
        <topology evidence="3">Peripheral membrane protein</topology>
        <orientation evidence="3">Cytoplasmic side</orientation>
    </subcellularLocation>
</comment>
<evidence type="ECO:0000256" key="2">
    <source>
        <dbReference type="ARBA" id="ARBA00004481"/>
    </source>
</evidence>
<dbReference type="EMBL" id="KZ149983">
    <property type="protein sequence ID" value="PZC75754.1"/>
    <property type="molecule type" value="Genomic_DNA"/>
</dbReference>
<feature type="transmembrane region" description="Helical" evidence="8">
    <location>
        <begin position="72"/>
        <end position="90"/>
    </location>
</feature>
<keyword evidence="7 8" id="KW-0472">Membrane</keyword>
<dbReference type="Proteomes" id="UP000249218">
    <property type="component" value="Unassembled WGS sequence"/>
</dbReference>
<dbReference type="GO" id="GO:0005765">
    <property type="term" value="C:lysosomal membrane"/>
    <property type="evidence" value="ECO:0007669"/>
    <property type="project" value="UniProtKB-SubCell"/>
</dbReference>
<name>A0A2W1BQ61_HELAM</name>
<evidence type="ECO:0000256" key="3">
    <source>
        <dbReference type="ARBA" id="ARBA00004630"/>
    </source>
</evidence>
<evidence type="ECO:0000313" key="10">
    <source>
        <dbReference type="EMBL" id="PZC75754.1"/>
    </source>
</evidence>
<protein>
    <recommendedName>
        <fullName evidence="9">LITAF domain-containing protein</fullName>
    </recommendedName>
</protein>
<dbReference type="PROSITE" id="PS51837">
    <property type="entry name" value="LITAF"/>
    <property type="match status" value="1"/>
</dbReference>
<evidence type="ECO:0000256" key="7">
    <source>
        <dbReference type="ARBA" id="ARBA00023136"/>
    </source>
</evidence>
<dbReference type="InterPro" id="IPR006629">
    <property type="entry name" value="LITAF"/>
</dbReference>
<keyword evidence="5" id="KW-0479">Metal-binding</keyword>
<dbReference type="PANTHER" id="PTHR23292:SF14">
    <property type="entry name" value="FI16615P1-RELATED"/>
    <property type="match status" value="1"/>
</dbReference>